<dbReference type="InterPro" id="IPR015797">
    <property type="entry name" value="NUDIX_hydrolase-like_dom_sf"/>
</dbReference>
<evidence type="ECO:0000313" key="7">
    <source>
        <dbReference type="Proteomes" id="UP001589535"/>
    </source>
</evidence>
<dbReference type="PANTHER" id="PTHR43046">
    <property type="entry name" value="GDP-MANNOSE MANNOSYL HYDROLASE"/>
    <property type="match status" value="1"/>
</dbReference>
<evidence type="ECO:0000256" key="1">
    <source>
        <dbReference type="ARBA" id="ARBA00001946"/>
    </source>
</evidence>
<comment type="cofactor">
    <cofactor evidence="1">
        <name>Mg(2+)</name>
        <dbReference type="ChEBI" id="CHEBI:18420"/>
    </cofactor>
</comment>
<evidence type="ECO:0000313" key="6">
    <source>
        <dbReference type="EMBL" id="MFB9690075.1"/>
    </source>
</evidence>
<dbReference type="CDD" id="cd18876">
    <property type="entry name" value="NUDIX_Hydrolase"/>
    <property type="match status" value="1"/>
</dbReference>
<gene>
    <name evidence="6" type="ORF">ACFFTO_38370</name>
</gene>
<evidence type="ECO:0000256" key="4">
    <source>
        <dbReference type="RuleBase" id="RU003476"/>
    </source>
</evidence>
<feature type="domain" description="Nudix hydrolase" evidence="5">
    <location>
        <begin position="11"/>
        <end position="141"/>
    </location>
</feature>
<protein>
    <submittedName>
        <fullName evidence="6">NUDIX domain-containing protein</fullName>
    </submittedName>
</protein>
<dbReference type="SUPFAM" id="SSF55811">
    <property type="entry name" value="Nudix"/>
    <property type="match status" value="1"/>
</dbReference>
<accession>A0ABV5UHB8</accession>
<dbReference type="PANTHER" id="PTHR43046:SF14">
    <property type="entry name" value="MUTT_NUDIX FAMILY PROTEIN"/>
    <property type="match status" value="1"/>
</dbReference>
<evidence type="ECO:0000256" key="3">
    <source>
        <dbReference type="ARBA" id="ARBA00022801"/>
    </source>
</evidence>
<dbReference type="Proteomes" id="UP001589535">
    <property type="component" value="Unassembled WGS sequence"/>
</dbReference>
<comment type="similarity">
    <text evidence="2 4">Belongs to the Nudix hydrolase family.</text>
</comment>
<organism evidence="6 7">
    <name type="scientific">Amycolatopsis plumensis</name>
    <dbReference type="NCBI Taxonomy" id="236508"/>
    <lineage>
        <taxon>Bacteria</taxon>
        <taxon>Bacillati</taxon>
        <taxon>Actinomycetota</taxon>
        <taxon>Actinomycetes</taxon>
        <taxon>Pseudonocardiales</taxon>
        <taxon>Pseudonocardiaceae</taxon>
        <taxon>Amycolatopsis</taxon>
    </lineage>
</organism>
<evidence type="ECO:0000256" key="2">
    <source>
        <dbReference type="ARBA" id="ARBA00005582"/>
    </source>
</evidence>
<keyword evidence="7" id="KW-1185">Reference proteome</keyword>
<sequence length="157" mass="17342">MTDDPTDKFATPRIAAGALFVDGNHVLLVRKTYGNRWDIPGGYVDQGESPAAACSRELREEIGLARSVQRLLVHDWAPNDSEGDKILYVFGCGDLGSDEDAIVLDGVELDLWEWVPVDQLDEYLIPRLARRLNHAYQAHVNGTTLYLEHGEPVLAGG</sequence>
<dbReference type="EMBL" id="JBHMBK010000046">
    <property type="protein sequence ID" value="MFB9690075.1"/>
    <property type="molecule type" value="Genomic_DNA"/>
</dbReference>
<name>A0ABV5UHB8_9PSEU</name>
<dbReference type="PROSITE" id="PS51462">
    <property type="entry name" value="NUDIX"/>
    <property type="match status" value="1"/>
</dbReference>
<comment type="caution">
    <text evidence="6">The sequence shown here is derived from an EMBL/GenBank/DDBJ whole genome shotgun (WGS) entry which is preliminary data.</text>
</comment>
<dbReference type="PROSITE" id="PS00893">
    <property type="entry name" value="NUDIX_BOX"/>
    <property type="match status" value="1"/>
</dbReference>
<dbReference type="InterPro" id="IPR000086">
    <property type="entry name" value="NUDIX_hydrolase_dom"/>
</dbReference>
<dbReference type="InterPro" id="IPR020476">
    <property type="entry name" value="Nudix_hydrolase"/>
</dbReference>
<dbReference type="PRINTS" id="PR00502">
    <property type="entry name" value="NUDIXFAMILY"/>
</dbReference>
<reference evidence="6 7" key="1">
    <citation type="submission" date="2024-09" db="EMBL/GenBank/DDBJ databases">
        <authorList>
            <person name="Sun Q."/>
            <person name="Mori K."/>
        </authorList>
    </citation>
    <scope>NUCLEOTIDE SEQUENCE [LARGE SCALE GENOMIC DNA]</scope>
    <source>
        <strain evidence="6 7">JCM 13852</strain>
    </source>
</reference>
<keyword evidence="3 4" id="KW-0378">Hydrolase</keyword>
<proteinExistence type="inferred from homology"/>
<dbReference type="RefSeq" id="WP_378204885.1">
    <property type="nucleotide sequence ID" value="NZ_JBHMBK010000046.1"/>
</dbReference>
<dbReference type="Pfam" id="PF00293">
    <property type="entry name" value="NUDIX"/>
    <property type="match status" value="1"/>
</dbReference>
<dbReference type="Gene3D" id="3.90.79.10">
    <property type="entry name" value="Nucleoside Triphosphate Pyrophosphohydrolase"/>
    <property type="match status" value="1"/>
</dbReference>
<dbReference type="InterPro" id="IPR020084">
    <property type="entry name" value="NUDIX_hydrolase_CS"/>
</dbReference>
<evidence type="ECO:0000259" key="5">
    <source>
        <dbReference type="PROSITE" id="PS51462"/>
    </source>
</evidence>